<dbReference type="SUPFAM" id="SSF46689">
    <property type="entry name" value="Homeodomain-like"/>
    <property type="match status" value="1"/>
</dbReference>
<dbReference type="Pfam" id="PF12833">
    <property type="entry name" value="HTH_18"/>
    <property type="match status" value="1"/>
</dbReference>
<accession>A0A1G6X6E2</accession>
<protein>
    <submittedName>
        <fullName evidence="5">AraC-type DNA-binding protein</fullName>
    </submittedName>
</protein>
<dbReference type="PANTHER" id="PTHR43280">
    <property type="entry name" value="ARAC-FAMILY TRANSCRIPTIONAL REGULATOR"/>
    <property type="match status" value="1"/>
</dbReference>
<dbReference type="EMBL" id="FNAF01000006">
    <property type="protein sequence ID" value="SDD73731.1"/>
    <property type="molecule type" value="Genomic_DNA"/>
</dbReference>
<dbReference type="Gene3D" id="2.60.120.10">
    <property type="entry name" value="Jelly Rolls"/>
    <property type="match status" value="1"/>
</dbReference>
<evidence type="ECO:0000259" key="4">
    <source>
        <dbReference type="PROSITE" id="PS01124"/>
    </source>
</evidence>
<evidence type="ECO:0000256" key="3">
    <source>
        <dbReference type="ARBA" id="ARBA00023163"/>
    </source>
</evidence>
<dbReference type="RefSeq" id="WP_091791845.1">
    <property type="nucleotide sequence ID" value="NZ_FNAF01000006.1"/>
</dbReference>
<keyword evidence="6" id="KW-1185">Reference proteome</keyword>
<gene>
    <name evidence="5" type="ORF">SAMN04489866_10665</name>
</gene>
<dbReference type="SMART" id="SM00342">
    <property type="entry name" value="HTH_ARAC"/>
    <property type="match status" value="1"/>
</dbReference>
<organism evidence="5 6">
    <name type="scientific">Peptococcus niger</name>
    <dbReference type="NCBI Taxonomy" id="2741"/>
    <lineage>
        <taxon>Bacteria</taxon>
        <taxon>Bacillati</taxon>
        <taxon>Bacillota</taxon>
        <taxon>Clostridia</taxon>
        <taxon>Eubacteriales</taxon>
        <taxon>Peptococcaceae</taxon>
        <taxon>Peptococcus</taxon>
    </lineage>
</organism>
<dbReference type="SUPFAM" id="SSF51182">
    <property type="entry name" value="RmlC-like cupins"/>
    <property type="match status" value="1"/>
</dbReference>
<dbReference type="STRING" id="2741.SAMN04489866_10665"/>
<dbReference type="GO" id="GO:0003700">
    <property type="term" value="F:DNA-binding transcription factor activity"/>
    <property type="evidence" value="ECO:0007669"/>
    <property type="project" value="InterPro"/>
</dbReference>
<dbReference type="InterPro" id="IPR020449">
    <property type="entry name" value="Tscrpt_reg_AraC-type_HTH"/>
</dbReference>
<keyword evidence="1" id="KW-0805">Transcription regulation</keyword>
<feature type="domain" description="HTH araC/xylS-type" evidence="4">
    <location>
        <begin position="177"/>
        <end position="275"/>
    </location>
</feature>
<evidence type="ECO:0000256" key="1">
    <source>
        <dbReference type="ARBA" id="ARBA00023015"/>
    </source>
</evidence>
<keyword evidence="2 5" id="KW-0238">DNA-binding</keyword>
<dbReference type="OrthoDB" id="324626at2"/>
<dbReference type="InterPro" id="IPR018062">
    <property type="entry name" value="HTH_AraC-typ_CS"/>
</dbReference>
<reference evidence="5 6" key="1">
    <citation type="submission" date="2016-10" db="EMBL/GenBank/DDBJ databases">
        <authorList>
            <person name="de Groot N.N."/>
        </authorList>
    </citation>
    <scope>NUCLEOTIDE SEQUENCE [LARGE SCALE GENOMIC DNA]</scope>
    <source>
        <strain evidence="5 6">DSM 20475</strain>
    </source>
</reference>
<keyword evidence="3" id="KW-0804">Transcription</keyword>
<dbReference type="PANTHER" id="PTHR43280:SF2">
    <property type="entry name" value="HTH-TYPE TRANSCRIPTIONAL REGULATOR EXSA"/>
    <property type="match status" value="1"/>
</dbReference>
<evidence type="ECO:0000256" key="2">
    <source>
        <dbReference type="ARBA" id="ARBA00023125"/>
    </source>
</evidence>
<dbReference type="Pfam" id="PF02311">
    <property type="entry name" value="AraC_binding"/>
    <property type="match status" value="1"/>
</dbReference>
<evidence type="ECO:0000313" key="6">
    <source>
        <dbReference type="Proteomes" id="UP000198995"/>
    </source>
</evidence>
<dbReference type="InterPro" id="IPR003313">
    <property type="entry name" value="AraC-bd"/>
</dbReference>
<dbReference type="InterPro" id="IPR018060">
    <property type="entry name" value="HTH_AraC"/>
</dbReference>
<proteinExistence type="predicted"/>
<dbReference type="InterPro" id="IPR011051">
    <property type="entry name" value="RmlC_Cupin_sf"/>
</dbReference>
<dbReference type="Proteomes" id="UP000198995">
    <property type="component" value="Unassembled WGS sequence"/>
</dbReference>
<evidence type="ECO:0000313" key="5">
    <source>
        <dbReference type="EMBL" id="SDD73731.1"/>
    </source>
</evidence>
<dbReference type="PRINTS" id="PR00032">
    <property type="entry name" value="HTHARAC"/>
</dbReference>
<sequence length="615" mass="72332">MRSEKYVYNDDLPINISVKNIRYYPPHYHEDIEILLVLHGDLNFRNGPFNYKLTAGDIFTNNRYEVHSMKSTDQDNAIVSIKISNRFFTRFFPTLSTSTYMYYSDKDKVKQQEHLKLMILSLVDKYLKKGYNYKQQCIDDTFRIIEYLNENFNVFGFTKNQLTKFESSNIVTIQRIRDIIHYTYENHSSNISLDDLAELEHLNKYYLSHLIKDSIGISFTQFLYFVRVEWSEVNLINSRKKISEIARDVGFSSTNYYRKYFKYWFGDTPENYRKKYAPLIKNENNLDLSFVLNETDAIYLINSLLSQMGIYDSSTSISNNKNVSIKINNETVPIREIMHHPRVLITMNDFNSMHFRLFKYLYDLNCQEVILQINDRDNAIEVVSARDYFLNHGFHVTLDSHKSTANLSHGFDSIASMFYIYKRYILSDDSQITLQLRDQCNSDIFLSGQYTLLTSTEIPKPSYYAFQILSMLNGELLSHSQYHTLIKIHTKFPSYLLLTMNFNESIEKLCTTTPTIYEVKSTIDSFIDELNISVKIELQKGKYIVTKHTFDYYNNIFNFMSKLNFPSSLDLSITKILNYCTIPQTDIYSTDITDNILITSTLRGVGCQAIYMQRM</sequence>
<dbReference type="InterPro" id="IPR009057">
    <property type="entry name" value="Homeodomain-like_sf"/>
</dbReference>
<dbReference type="Gene3D" id="1.10.10.60">
    <property type="entry name" value="Homeodomain-like"/>
    <property type="match status" value="2"/>
</dbReference>
<name>A0A1G6X6E2_PEPNI</name>
<dbReference type="InterPro" id="IPR014710">
    <property type="entry name" value="RmlC-like_jellyroll"/>
</dbReference>
<dbReference type="PROSITE" id="PS00041">
    <property type="entry name" value="HTH_ARAC_FAMILY_1"/>
    <property type="match status" value="1"/>
</dbReference>
<dbReference type="AlphaFoldDB" id="A0A1G6X6E2"/>
<dbReference type="GO" id="GO:0043565">
    <property type="term" value="F:sequence-specific DNA binding"/>
    <property type="evidence" value="ECO:0007669"/>
    <property type="project" value="InterPro"/>
</dbReference>
<dbReference type="PROSITE" id="PS01124">
    <property type="entry name" value="HTH_ARAC_FAMILY_2"/>
    <property type="match status" value="1"/>
</dbReference>